<evidence type="ECO:0000313" key="2">
    <source>
        <dbReference type="EMBL" id="QDS70717.1"/>
    </source>
</evidence>
<reference evidence="2 3" key="1">
    <citation type="submission" date="2019-07" db="EMBL/GenBank/DDBJ databases">
        <title>Finished genome of Venturia effusa.</title>
        <authorList>
            <person name="Young C.A."/>
            <person name="Cox M.P."/>
            <person name="Ganley A.R.D."/>
            <person name="David W.J."/>
        </authorList>
    </citation>
    <scope>NUCLEOTIDE SEQUENCE [LARGE SCALE GENOMIC DNA]</scope>
    <source>
        <strain evidence="3">albino</strain>
    </source>
</reference>
<evidence type="ECO:0000313" key="3">
    <source>
        <dbReference type="Proteomes" id="UP000316270"/>
    </source>
</evidence>
<evidence type="ECO:0000256" key="1">
    <source>
        <dbReference type="SAM" id="MobiDB-lite"/>
    </source>
</evidence>
<dbReference type="AlphaFoldDB" id="A0A517L502"/>
<gene>
    <name evidence="2" type="ORF">FKW77_002741</name>
</gene>
<feature type="region of interest" description="Disordered" evidence="1">
    <location>
        <begin position="97"/>
        <end position="216"/>
    </location>
</feature>
<name>A0A517L502_9PEZI</name>
<sequence length="216" mass="22681">MDYDYGMDAMAADIDSDTRVKRLCTPFIGPGHRLPATASNSEAVDEDPSWNNSKHVPGFVSYICSRRRSKHSGTALLVYLAWQCLIKKPTLILAPSHDTSSPLDPNQPKAYSHDALPQPNPDTDSLAILEPRKGGSSSSSGSRSSGSSSSSGSQSGSSGTGSSGRTGSSSKPPKYGEEDEDDANTGSSRSSNSTMSTSTATMTTGSTLELPRQQAQ</sequence>
<dbReference type="Proteomes" id="UP000316270">
    <property type="component" value="Chromosome 5"/>
</dbReference>
<proteinExistence type="predicted"/>
<organism evidence="2 3">
    <name type="scientific">Venturia effusa</name>
    <dbReference type="NCBI Taxonomy" id="50376"/>
    <lineage>
        <taxon>Eukaryota</taxon>
        <taxon>Fungi</taxon>
        <taxon>Dikarya</taxon>
        <taxon>Ascomycota</taxon>
        <taxon>Pezizomycotina</taxon>
        <taxon>Dothideomycetes</taxon>
        <taxon>Pleosporomycetidae</taxon>
        <taxon>Venturiales</taxon>
        <taxon>Venturiaceae</taxon>
        <taxon>Venturia</taxon>
    </lineage>
</organism>
<accession>A0A517L502</accession>
<protein>
    <submittedName>
        <fullName evidence="2">Uncharacterized protein</fullName>
    </submittedName>
</protein>
<dbReference type="EMBL" id="CP042189">
    <property type="protein sequence ID" value="QDS70717.1"/>
    <property type="molecule type" value="Genomic_DNA"/>
</dbReference>
<feature type="compositionally biased region" description="Low complexity" evidence="1">
    <location>
        <begin position="134"/>
        <end position="157"/>
    </location>
</feature>
<keyword evidence="3" id="KW-1185">Reference proteome</keyword>
<feature type="compositionally biased region" description="Low complexity" evidence="1">
    <location>
        <begin position="184"/>
        <end position="207"/>
    </location>
</feature>